<reference evidence="2" key="1">
    <citation type="submission" date="2023-10" db="EMBL/GenBank/DDBJ databases">
        <title>Genome assembly of Pristionchus species.</title>
        <authorList>
            <person name="Yoshida K."/>
            <person name="Sommer R.J."/>
        </authorList>
    </citation>
    <scope>NUCLEOTIDE SEQUENCE</scope>
    <source>
        <strain evidence="2">RS5133</strain>
    </source>
</reference>
<evidence type="ECO:0000313" key="3">
    <source>
        <dbReference type="Proteomes" id="UP001432322"/>
    </source>
</evidence>
<accession>A0AAV5VFK6</accession>
<evidence type="ECO:0000256" key="1">
    <source>
        <dbReference type="SAM" id="MobiDB-lite"/>
    </source>
</evidence>
<comment type="caution">
    <text evidence="2">The sequence shown here is derived from an EMBL/GenBank/DDBJ whole genome shotgun (WGS) entry which is preliminary data.</text>
</comment>
<gene>
    <name evidence="2" type="ORF">PFISCL1PPCAC_9767</name>
</gene>
<dbReference type="EMBL" id="BTSY01000003">
    <property type="protein sequence ID" value="GMT18470.1"/>
    <property type="molecule type" value="Genomic_DNA"/>
</dbReference>
<feature type="non-terminal residue" evidence="2">
    <location>
        <position position="1"/>
    </location>
</feature>
<evidence type="ECO:0000313" key="2">
    <source>
        <dbReference type="EMBL" id="GMT18470.1"/>
    </source>
</evidence>
<dbReference type="AlphaFoldDB" id="A0AAV5VFK6"/>
<keyword evidence="3" id="KW-1185">Reference proteome</keyword>
<dbReference type="Proteomes" id="UP001432322">
    <property type="component" value="Unassembled WGS sequence"/>
</dbReference>
<feature type="region of interest" description="Disordered" evidence="1">
    <location>
        <begin position="208"/>
        <end position="230"/>
    </location>
</feature>
<name>A0AAV5VFK6_9BILA</name>
<protein>
    <submittedName>
        <fullName evidence="2">Uncharacterized protein</fullName>
    </submittedName>
</protein>
<feature type="compositionally biased region" description="Basic and acidic residues" evidence="1">
    <location>
        <begin position="215"/>
        <end position="230"/>
    </location>
</feature>
<sequence length="469" mass="53691">FSNKMFFTRKRSKRWSTLDICKFRAETRQQLQDSYWDHAGNQTVCQSVMDTLPTLHVSKKADEAWILAFVESVREVYSHASGNLPELLFTDAQREEERKRYWVELSKMLSKVMLRITSLPDAHHPFSPVGRMACMMSYASLYSVYKTVAIECNNMTTIHSAAKSLNELEQSEFSSVSDTEKNQLKMMYENIDLIHMLRLELPKKYDLLPPPRRRSSADREAAERREETPLSAHLRDFPKKFIEEQQKEEEKKEVEEITVQPLPPVIIVEEPVVSDSPSPPESPRMRYSSRYTTLEDYADEISAEAVASALQTFVEQRKHVVLEPIVFVPPVLPPRIEATSDSNEEVLQLTPFDPASCFKQEDKIDRYGRRSLFDVAPLPVIGKRKSIAPLINRQQSTPSDGISRPAESILKSAEEFSNQPEPASEVMLSPTFNQKVESKIIAAVLGEKPVSPMFPPPMFALDDFIMERM</sequence>
<proteinExistence type="predicted"/>
<organism evidence="2 3">
    <name type="scientific">Pristionchus fissidentatus</name>
    <dbReference type="NCBI Taxonomy" id="1538716"/>
    <lineage>
        <taxon>Eukaryota</taxon>
        <taxon>Metazoa</taxon>
        <taxon>Ecdysozoa</taxon>
        <taxon>Nematoda</taxon>
        <taxon>Chromadorea</taxon>
        <taxon>Rhabditida</taxon>
        <taxon>Rhabditina</taxon>
        <taxon>Diplogasteromorpha</taxon>
        <taxon>Diplogasteroidea</taxon>
        <taxon>Neodiplogasteridae</taxon>
        <taxon>Pristionchus</taxon>
    </lineage>
</organism>